<evidence type="ECO:0000313" key="11">
    <source>
        <dbReference type="EMBL" id="VFT97738.1"/>
    </source>
</evidence>
<dbReference type="GO" id="GO:0009395">
    <property type="term" value="P:phospholipid catabolic process"/>
    <property type="evidence" value="ECO:0007669"/>
    <property type="project" value="TreeGrafter"/>
</dbReference>
<feature type="signal peptide" evidence="8">
    <location>
        <begin position="1"/>
        <end position="20"/>
    </location>
</feature>
<evidence type="ECO:0000313" key="10">
    <source>
        <dbReference type="EMBL" id="KAF0687207.1"/>
    </source>
</evidence>
<keyword evidence="8" id="KW-0732">Signal</keyword>
<keyword evidence="12" id="KW-1185">Reference proteome</keyword>
<evidence type="ECO:0000256" key="6">
    <source>
        <dbReference type="ARBA" id="ARBA00023098"/>
    </source>
</evidence>
<evidence type="ECO:0000256" key="1">
    <source>
        <dbReference type="ARBA" id="ARBA00000798"/>
    </source>
</evidence>
<protein>
    <recommendedName>
        <fullName evidence="2">phospholipase D</fullName>
        <ecNumber evidence="2">3.1.4.4</ecNumber>
    </recommendedName>
</protein>
<dbReference type="EMBL" id="VJMH01006956">
    <property type="protein sequence ID" value="KAF0687207.1"/>
    <property type="molecule type" value="Genomic_DNA"/>
</dbReference>
<dbReference type="GO" id="GO:0004630">
    <property type="term" value="F:phospholipase D activity"/>
    <property type="evidence" value="ECO:0007669"/>
    <property type="project" value="UniProtKB-EC"/>
</dbReference>
<dbReference type="InterPro" id="IPR001736">
    <property type="entry name" value="PLipase_D/transphosphatidylase"/>
</dbReference>
<name>A0A485LGJ3_9STRA</name>
<dbReference type="AlphaFoldDB" id="A0A485LGJ3"/>
<keyword evidence="6" id="KW-0443">Lipid metabolism</keyword>
<keyword evidence="3" id="KW-0677">Repeat</keyword>
<dbReference type="Proteomes" id="UP000332933">
    <property type="component" value="Unassembled WGS sequence"/>
</dbReference>
<dbReference type="Pfam" id="PF13091">
    <property type="entry name" value="PLDc_2"/>
    <property type="match status" value="1"/>
</dbReference>
<evidence type="ECO:0000313" key="12">
    <source>
        <dbReference type="Proteomes" id="UP000332933"/>
    </source>
</evidence>
<sequence>MRVFVYSATAAFLLASHASATITCTKASFQYLLTYGCMCRPCHLCAHSVANGCQMSTPNAVTLSDGHDIATQQPLLAPTAWFLSDIEIIRARNGVPRTDIATYSTNNSVTVFPATNEFFRSMYQDISTTASGDAVYLNAWTLNNVPYIPDVDPSQTLQRVWADTVGRGVNVSALLFQNLEDSSAVAGMFNWFNGLGAPNAQLVLDNRAPALTGSLHQKATIIQRAHGGTVAYMGGTDHAIDRWDTKFHNESTLRKATNITKSYNGWVDVHSKIVGAATQDIFNTFLQRWSDPSTPLISPVFSLLASTTTGISDAPRVIAPIDLLDNLPANGSHAIQLARTYSCVYKGYTNFARLGETTILAARLKAIQNAKNFIYVEDQYFIHVPDLLDALLAVLPTIQRLVIVTCARSSMTTVAGYEAYLYNMVAPLQEKFPNKVQIYKSPADIFVHSKVLLVDDVFLSVGSSNWNVRSMTSDAEMAANIVDTATVTSVPDHIAVAALAHSFRLAKFGELTRFSIDFSSLTFVQAADALATYAGQAGSFITPYMVEYESYFAIYANAQRLFDGDGRCINTSPDFCANVTSSDYQVVQIACQCTRDKYELTACPAMHEYNHASVATSMEMTKYHTVLAISIAVLVAIVVLVGVGSFCLHRHCCKTKSRKSKPITDGVAVTAPTQVL</sequence>
<dbReference type="GO" id="GO:0005886">
    <property type="term" value="C:plasma membrane"/>
    <property type="evidence" value="ECO:0007669"/>
    <property type="project" value="TreeGrafter"/>
</dbReference>
<keyword evidence="7" id="KW-0472">Membrane</keyword>
<dbReference type="InterPro" id="IPR015679">
    <property type="entry name" value="PLipase_D_fam"/>
</dbReference>
<evidence type="ECO:0000256" key="5">
    <source>
        <dbReference type="ARBA" id="ARBA00022963"/>
    </source>
</evidence>
<reference evidence="10" key="2">
    <citation type="submission" date="2019-06" db="EMBL/GenBank/DDBJ databases">
        <title>Genomics analysis of Aphanomyces spp. identifies a new class of oomycete effector associated with host adaptation.</title>
        <authorList>
            <person name="Gaulin E."/>
        </authorList>
    </citation>
    <scope>NUCLEOTIDE SEQUENCE</scope>
    <source>
        <strain evidence="10">CBS 578.67</strain>
    </source>
</reference>
<gene>
    <name evidence="11" type="primary">Aste57867_21063</name>
    <name evidence="10" type="ORF">As57867_020995</name>
    <name evidence="11" type="ORF">ASTE57867_21063</name>
</gene>
<keyword evidence="7" id="KW-1133">Transmembrane helix</keyword>
<evidence type="ECO:0000256" key="2">
    <source>
        <dbReference type="ARBA" id="ARBA00012027"/>
    </source>
</evidence>
<dbReference type="InterPro" id="IPR025202">
    <property type="entry name" value="PLD-like_dom"/>
</dbReference>
<dbReference type="PANTHER" id="PTHR18896">
    <property type="entry name" value="PHOSPHOLIPASE D"/>
    <property type="match status" value="1"/>
</dbReference>
<feature type="chain" id="PRO_5033437605" description="phospholipase D" evidence="8">
    <location>
        <begin position="21"/>
        <end position="676"/>
    </location>
</feature>
<evidence type="ECO:0000256" key="7">
    <source>
        <dbReference type="SAM" id="Phobius"/>
    </source>
</evidence>
<dbReference type="PROSITE" id="PS50035">
    <property type="entry name" value="PLD"/>
    <property type="match status" value="1"/>
</dbReference>
<reference evidence="11 12" key="1">
    <citation type="submission" date="2019-03" db="EMBL/GenBank/DDBJ databases">
        <authorList>
            <person name="Gaulin E."/>
            <person name="Dumas B."/>
        </authorList>
    </citation>
    <scope>NUCLEOTIDE SEQUENCE [LARGE SCALE GENOMIC DNA]</scope>
    <source>
        <strain evidence="11">CBS 568.67</strain>
    </source>
</reference>
<dbReference type="SUPFAM" id="SSF56024">
    <property type="entry name" value="Phospholipase D/nuclease"/>
    <property type="match status" value="2"/>
</dbReference>
<dbReference type="CDD" id="cd09105">
    <property type="entry name" value="PLDc_vPLD1_2_like_2"/>
    <property type="match status" value="1"/>
</dbReference>
<evidence type="ECO:0000259" key="9">
    <source>
        <dbReference type="PROSITE" id="PS50035"/>
    </source>
</evidence>
<proteinExistence type="predicted"/>
<accession>A0A485LGJ3</accession>
<evidence type="ECO:0000256" key="3">
    <source>
        <dbReference type="ARBA" id="ARBA00022737"/>
    </source>
</evidence>
<feature type="transmembrane region" description="Helical" evidence="7">
    <location>
        <begin position="626"/>
        <end position="648"/>
    </location>
</feature>
<dbReference type="SMART" id="SM00155">
    <property type="entry name" value="PLDc"/>
    <property type="match status" value="1"/>
</dbReference>
<dbReference type="EMBL" id="CAADRA010006982">
    <property type="protein sequence ID" value="VFT97738.1"/>
    <property type="molecule type" value="Genomic_DNA"/>
</dbReference>
<evidence type="ECO:0000256" key="8">
    <source>
        <dbReference type="SAM" id="SignalP"/>
    </source>
</evidence>
<dbReference type="EC" id="3.1.4.4" evidence="2"/>
<keyword evidence="7" id="KW-0812">Transmembrane</keyword>
<feature type="domain" description="PLD phosphodiesterase" evidence="9">
    <location>
        <begin position="443"/>
        <end position="470"/>
    </location>
</feature>
<organism evidence="11 12">
    <name type="scientific">Aphanomyces stellatus</name>
    <dbReference type="NCBI Taxonomy" id="120398"/>
    <lineage>
        <taxon>Eukaryota</taxon>
        <taxon>Sar</taxon>
        <taxon>Stramenopiles</taxon>
        <taxon>Oomycota</taxon>
        <taxon>Saprolegniomycetes</taxon>
        <taxon>Saprolegniales</taxon>
        <taxon>Verrucalvaceae</taxon>
        <taxon>Aphanomyces</taxon>
    </lineage>
</organism>
<comment type="catalytic activity">
    <reaction evidence="1">
        <text>a 1,2-diacyl-sn-glycero-3-phosphocholine + H2O = a 1,2-diacyl-sn-glycero-3-phosphate + choline + H(+)</text>
        <dbReference type="Rhea" id="RHEA:14445"/>
        <dbReference type="ChEBI" id="CHEBI:15354"/>
        <dbReference type="ChEBI" id="CHEBI:15377"/>
        <dbReference type="ChEBI" id="CHEBI:15378"/>
        <dbReference type="ChEBI" id="CHEBI:57643"/>
        <dbReference type="ChEBI" id="CHEBI:58608"/>
        <dbReference type="EC" id="3.1.4.4"/>
    </reaction>
</comment>
<keyword evidence="4" id="KW-0378">Hydrolase</keyword>
<keyword evidence="5" id="KW-0442">Lipid degradation</keyword>
<evidence type="ECO:0000256" key="4">
    <source>
        <dbReference type="ARBA" id="ARBA00022801"/>
    </source>
</evidence>
<dbReference type="PANTHER" id="PTHR18896:SF76">
    <property type="entry name" value="PHOSPHOLIPASE"/>
    <property type="match status" value="1"/>
</dbReference>
<dbReference type="Gene3D" id="3.30.870.10">
    <property type="entry name" value="Endonuclease Chain A"/>
    <property type="match status" value="2"/>
</dbReference>
<dbReference type="OrthoDB" id="14911at2759"/>